<dbReference type="GO" id="GO:0140818">
    <property type="term" value="F:mRNA 5'-triphosphate monophosphatase activity"/>
    <property type="evidence" value="ECO:0007669"/>
    <property type="project" value="UniProtKB-EC"/>
</dbReference>
<accession>A0A0G4FEE9</accession>
<evidence type="ECO:0000256" key="4">
    <source>
        <dbReference type="ARBA" id="ARBA00047740"/>
    </source>
</evidence>
<feature type="region of interest" description="Disordered" evidence="5">
    <location>
        <begin position="128"/>
        <end position="156"/>
    </location>
</feature>
<dbReference type="SUPFAM" id="SSF55154">
    <property type="entry name" value="CYTH-like phosphatases"/>
    <property type="match status" value="1"/>
</dbReference>
<feature type="region of interest" description="Disordered" evidence="5">
    <location>
        <begin position="559"/>
        <end position="621"/>
    </location>
</feature>
<proteinExistence type="predicted"/>
<dbReference type="Gene3D" id="3.20.100.10">
    <property type="entry name" value="mRNA triphosphatase Cet1-like"/>
    <property type="match status" value="1"/>
</dbReference>
<feature type="compositionally biased region" description="Polar residues" evidence="5">
    <location>
        <begin position="530"/>
        <end position="547"/>
    </location>
</feature>
<reference evidence="6" key="1">
    <citation type="submission" date="2014-11" db="EMBL/GenBank/DDBJ databases">
        <authorList>
            <person name="Otto D Thomas"/>
            <person name="Naeem Raeece"/>
        </authorList>
    </citation>
    <scope>NUCLEOTIDE SEQUENCE</scope>
</reference>
<evidence type="ECO:0000313" key="6">
    <source>
        <dbReference type="EMBL" id="CEM11578.1"/>
    </source>
</evidence>
<dbReference type="GO" id="GO:0004651">
    <property type="term" value="F:polynucleotide 5'-phosphatase activity"/>
    <property type="evidence" value="ECO:0007669"/>
    <property type="project" value="InterPro"/>
</dbReference>
<feature type="compositionally biased region" description="Polar residues" evidence="5">
    <location>
        <begin position="611"/>
        <end position="621"/>
    </location>
</feature>
<protein>
    <recommendedName>
        <fullName evidence="3">mRNA 5'-phosphatase</fullName>
        <ecNumber evidence="3">3.6.1.74</ecNumber>
    </recommendedName>
</protein>
<evidence type="ECO:0000256" key="5">
    <source>
        <dbReference type="SAM" id="MobiDB-lite"/>
    </source>
</evidence>
<dbReference type="GO" id="GO:0006397">
    <property type="term" value="P:mRNA processing"/>
    <property type="evidence" value="ECO:0007669"/>
    <property type="project" value="UniProtKB-KW"/>
</dbReference>
<dbReference type="AlphaFoldDB" id="A0A0G4FEE9"/>
<dbReference type="EMBL" id="CDMZ01000313">
    <property type="protein sequence ID" value="CEM11578.1"/>
    <property type="molecule type" value="Genomic_DNA"/>
</dbReference>
<dbReference type="InterPro" id="IPR033469">
    <property type="entry name" value="CYTH-like_dom_sf"/>
</dbReference>
<dbReference type="EC" id="3.6.1.74" evidence="3"/>
<feature type="region of interest" description="Disordered" evidence="5">
    <location>
        <begin position="177"/>
        <end position="214"/>
    </location>
</feature>
<comment type="catalytic activity">
    <reaction evidence="4">
        <text>a 5'-end triphospho-ribonucleoside in mRNA + H2O = a 5'-end diphospho-ribonucleoside in mRNA + phosphate + H(+)</text>
        <dbReference type="Rhea" id="RHEA:67004"/>
        <dbReference type="Rhea" id="RHEA-COMP:17164"/>
        <dbReference type="Rhea" id="RHEA-COMP:17165"/>
        <dbReference type="ChEBI" id="CHEBI:15377"/>
        <dbReference type="ChEBI" id="CHEBI:15378"/>
        <dbReference type="ChEBI" id="CHEBI:43474"/>
        <dbReference type="ChEBI" id="CHEBI:167616"/>
        <dbReference type="ChEBI" id="CHEBI:167618"/>
        <dbReference type="EC" id="3.6.1.74"/>
    </reaction>
    <physiologicalReaction direction="left-to-right" evidence="4">
        <dbReference type="Rhea" id="RHEA:67005"/>
    </physiologicalReaction>
</comment>
<sequence length="621" mass="68269">MTSTSKTDETVTFLRTQLLQVADQILSNDGGDCCVEVEGRLGFIKQGHARLKLPFESEVVLSFQNSQRSRQGKYTWQTGVPEEPWNELLNFLRAPQEVQRPGLSSETVLEPCEVVTESLVNFAFKRRGLPSDSQQQQQQQQQPVRASYSLPLRGSSTPRECIRKERLRMFEVWMGPEPSLDKRGGSKAGGHPRTRWDVSRMQGTPDGGAPAHWSNSRWDMRLAINLERKASDFPPIMPPPRQPMTLWEVQKTTTPSQSPGPSASANLASVLPAREQEGQPSSPRGAKRTLNTEGDIDGEGKNEPTVVSSTVEVTQGGEAVAPSGSAPASSPSETVAAAAAAVDETTLWEVTGDKIRSKVRHTARFGPVRLELSEVTEVIASSSRGLIRPLPSSMEIEAELDSAVLIKALKREKGIDTCQDGDEDMGGGDETGDGNSKKEEWTLDEALQVLVDTLRMAASFVNDPHWARQVPLERSPKDLSLFEEKVSKVRPLFGDYLQRAVGPGLLQREQQDLIEKGLPPLERTIPPPASSSHSGRMQQTQHRNQRGYQPQRLVPDFVFAPGPTQHYEQPRGPPGFHGGNLDYDRNFGGASGRGAHPHRGSGRGRGGNRAFSSQNPFVHER</sequence>
<keyword evidence="1" id="KW-0507">mRNA processing</keyword>
<dbReference type="InterPro" id="IPR037009">
    <property type="entry name" value="mRNA_triPase_Cet1_sf"/>
</dbReference>
<feature type="region of interest" description="Disordered" evidence="5">
    <location>
        <begin position="517"/>
        <end position="547"/>
    </location>
</feature>
<organism evidence="6">
    <name type="scientific">Chromera velia CCMP2878</name>
    <dbReference type="NCBI Taxonomy" id="1169474"/>
    <lineage>
        <taxon>Eukaryota</taxon>
        <taxon>Sar</taxon>
        <taxon>Alveolata</taxon>
        <taxon>Colpodellida</taxon>
        <taxon>Chromeraceae</taxon>
        <taxon>Chromera</taxon>
    </lineage>
</organism>
<evidence type="ECO:0000256" key="2">
    <source>
        <dbReference type="ARBA" id="ARBA00022801"/>
    </source>
</evidence>
<feature type="region of interest" description="Disordered" evidence="5">
    <location>
        <begin position="417"/>
        <end position="438"/>
    </location>
</feature>
<feature type="region of interest" description="Disordered" evidence="5">
    <location>
        <begin position="273"/>
        <end position="311"/>
    </location>
</feature>
<evidence type="ECO:0000256" key="3">
    <source>
        <dbReference type="ARBA" id="ARBA00035028"/>
    </source>
</evidence>
<name>A0A0G4FEE9_9ALVE</name>
<gene>
    <name evidence="6" type="ORF">Cvel_16588</name>
</gene>
<evidence type="ECO:0000256" key="1">
    <source>
        <dbReference type="ARBA" id="ARBA00022664"/>
    </source>
</evidence>
<dbReference type="VEuPathDB" id="CryptoDB:Cvel_16588"/>
<feature type="compositionally biased region" description="Acidic residues" evidence="5">
    <location>
        <begin position="419"/>
        <end position="432"/>
    </location>
</feature>
<keyword evidence="2" id="KW-0378">Hydrolase</keyword>